<name>A7ITJ5_PBCVM</name>
<dbReference type="Proteomes" id="UP000246715">
    <property type="component" value="Segment"/>
</dbReference>
<protein>
    <submittedName>
        <fullName evidence="1">Uncharacterized protein m115R</fullName>
    </submittedName>
</protein>
<dbReference type="EMBL" id="DQ491001">
    <property type="protein sequence ID" value="ABT13669.1"/>
    <property type="molecule type" value="Genomic_DNA"/>
</dbReference>
<proteinExistence type="predicted"/>
<organism evidence="1 2">
    <name type="scientific">Paramecium bursaria Chlorella virus MT325</name>
    <name type="common">PBCV-MT325</name>
    <dbReference type="NCBI Taxonomy" id="346932"/>
    <lineage>
        <taxon>Viruses</taxon>
        <taxon>Varidnaviria</taxon>
        <taxon>Bamfordvirae</taxon>
        <taxon>Nucleocytoviricota</taxon>
        <taxon>Megaviricetes</taxon>
        <taxon>Algavirales</taxon>
        <taxon>Phycodnaviridae</taxon>
        <taxon>Chlorovirus</taxon>
        <taxon>Chlorovirus conductrix</taxon>
        <taxon>Paramecium bursaria Chlorella virus A1</taxon>
    </lineage>
</organism>
<organismHost>
    <name type="scientific">Paramecium bursaria</name>
    <dbReference type="NCBI Taxonomy" id="74790"/>
</organismHost>
<gene>
    <name evidence="1" type="primary">m115R</name>
    <name evidence="1" type="ORF">MT325_m115R</name>
</gene>
<sequence length="77" mass="9169">MSPKLKFSFLVGFLRSIVITIKTITRARADARISCMCVRCILLIQYIYFKAYHLIVCMRCQEFRNVLKPMYRNHECC</sequence>
<accession>A7ITJ5</accession>
<evidence type="ECO:0000313" key="1">
    <source>
        <dbReference type="EMBL" id="ABT13669.1"/>
    </source>
</evidence>
<reference evidence="1 2" key="1">
    <citation type="journal article" date="2007" name="Virology">
        <title>Sequence and annotation of the 314-kb MT325 and the 321-kb FR483 viruses that infect Chlorella Pbi.</title>
        <authorList>
            <person name="Fitzgerald L.A."/>
            <person name="Graves M.V."/>
            <person name="Li X."/>
            <person name="Feldblyum T."/>
            <person name="Hartigan J."/>
            <person name="Van Etten J.L."/>
        </authorList>
    </citation>
    <scope>NUCLEOTIDE SEQUENCE [LARGE SCALE GENOMIC DNA]</scope>
    <source>
        <strain evidence="1 2">MT325</strain>
    </source>
</reference>
<evidence type="ECO:0000313" key="2">
    <source>
        <dbReference type="Proteomes" id="UP000246715"/>
    </source>
</evidence>